<dbReference type="RefSeq" id="WP_251463908.1">
    <property type="nucleotide sequence ID" value="NZ_CP097327.1"/>
</dbReference>
<name>A0AAX3S240_9GAMM</name>
<reference evidence="2" key="2">
    <citation type="submission" date="2023-01" db="EMBL/GenBank/DDBJ databases">
        <title>The prevalence of carbapenem-resistant bacteria in aquaculture in China and the genetic diversity of carbapenem-resistant genes.</title>
        <authorList>
            <person name="Wen R."/>
        </authorList>
    </citation>
    <scope>NUCLEOTIDE SEQUENCE</scope>
    <source>
        <strain evidence="2">PVA41-chromosome</strain>
    </source>
</reference>
<evidence type="ECO:0000313" key="1">
    <source>
        <dbReference type="EMBL" id="USB35609.1"/>
    </source>
</evidence>
<dbReference type="EMBL" id="CP097327">
    <property type="protein sequence ID" value="USB35609.1"/>
    <property type="molecule type" value="Genomic_DNA"/>
</dbReference>
<evidence type="ECO:0000313" key="2">
    <source>
        <dbReference type="EMBL" id="WFC08116.1"/>
    </source>
</evidence>
<evidence type="ECO:0000313" key="4">
    <source>
        <dbReference type="Proteomes" id="UP001222403"/>
    </source>
</evidence>
<gene>
    <name evidence="1" type="ORF">M5J11_12270</name>
    <name evidence="2" type="ORF">PG365_07025</name>
</gene>
<dbReference type="Proteomes" id="UP001057142">
    <property type="component" value="Chromosome"/>
</dbReference>
<evidence type="ECO:0008006" key="5">
    <source>
        <dbReference type="Google" id="ProtNLM"/>
    </source>
</evidence>
<evidence type="ECO:0000313" key="3">
    <source>
        <dbReference type="Proteomes" id="UP001057142"/>
    </source>
</evidence>
<sequence>MKDYDVEIAIQKQILMQLKEVGIEIPVKAGFPSIKQDREDNMVVFFPINEHGHGWQSRTYHVQGNKAGHQEHQLSEKTYQVQVFVNQIEHYTSTDIAAIVRMIVNSLPFATTLRKQGIGVQRATSVRQPYSVNEHGDYEQNPSFDFNVTFKRSLFPDTAAISALYPDIHRI</sequence>
<dbReference type="InterPro" id="IPR054447">
    <property type="entry name" value="Gp29-like"/>
</dbReference>
<dbReference type="EMBL" id="CP116222">
    <property type="protein sequence ID" value="WFC08116.1"/>
    <property type="molecule type" value="Genomic_DNA"/>
</dbReference>
<organism evidence="2 4">
    <name type="scientific">Providencia vermicola</name>
    <dbReference type="NCBI Taxonomy" id="333965"/>
    <lineage>
        <taxon>Bacteria</taxon>
        <taxon>Pseudomonadati</taxon>
        <taxon>Pseudomonadota</taxon>
        <taxon>Gammaproteobacteria</taxon>
        <taxon>Enterobacterales</taxon>
        <taxon>Morganellaceae</taxon>
        <taxon>Providencia</taxon>
    </lineage>
</organism>
<reference evidence="1" key="1">
    <citation type="journal article" date="2022" name="Front. Microbiol.">
        <title>Identification of a novel aminoglycoside O-nucleotidyltransferase AadA33 in Providencia vermicola.</title>
        <authorList>
            <person name="Feng C."/>
            <person name="Gao M."/>
            <person name="Jiang W."/>
            <person name="Shi W."/>
            <person name="Li A."/>
            <person name="Liu S."/>
            <person name="Zhang L."/>
            <person name="Zhang X."/>
            <person name="Li Q."/>
            <person name="Lin H."/>
            <person name="Lu J."/>
            <person name="Li K."/>
            <person name="Zhang H."/>
            <person name="Hu Y."/>
            <person name="Bao Q."/>
            <person name="Lin X."/>
        </authorList>
    </citation>
    <scope>NUCLEOTIDE SEQUENCE</scope>
    <source>
        <strain evidence="1">P13</strain>
    </source>
</reference>
<protein>
    <recommendedName>
        <fullName evidence="5">Phage protein</fullName>
    </recommendedName>
</protein>
<dbReference type="Pfam" id="PF22756">
    <property type="entry name" value="E217_gp29"/>
    <property type="match status" value="1"/>
</dbReference>
<dbReference type="Proteomes" id="UP001222403">
    <property type="component" value="Chromosome"/>
</dbReference>
<dbReference type="AlphaFoldDB" id="A0AAX3S240"/>
<accession>A0AAX3S240</accession>
<keyword evidence="3" id="KW-1185">Reference proteome</keyword>
<proteinExistence type="predicted"/>